<dbReference type="RefSeq" id="WP_188486334.1">
    <property type="nucleotide sequence ID" value="NZ_BMCS01000001.1"/>
</dbReference>
<protein>
    <submittedName>
        <fullName evidence="2">Uncharacterized protein</fullName>
    </submittedName>
</protein>
<gene>
    <name evidence="2" type="ORF">GCM10007298_03420</name>
</gene>
<dbReference type="EMBL" id="BMCS01000001">
    <property type="protein sequence ID" value="GGF10756.1"/>
    <property type="molecule type" value="Genomic_DNA"/>
</dbReference>
<organism evidence="2 3">
    <name type="scientific">Williamsia phyllosphaerae</name>
    <dbReference type="NCBI Taxonomy" id="885042"/>
    <lineage>
        <taxon>Bacteria</taxon>
        <taxon>Bacillati</taxon>
        <taxon>Actinomycetota</taxon>
        <taxon>Actinomycetes</taxon>
        <taxon>Mycobacteriales</taxon>
        <taxon>Nocardiaceae</taxon>
        <taxon>Williamsia</taxon>
    </lineage>
</organism>
<reference evidence="3" key="1">
    <citation type="journal article" date="2019" name="Int. J. Syst. Evol. Microbiol.">
        <title>The Global Catalogue of Microorganisms (GCM) 10K type strain sequencing project: providing services to taxonomists for standard genome sequencing and annotation.</title>
        <authorList>
            <consortium name="The Broad Institute Genomics Platform"/>
            <consortium name="The Broad Institute Genome Sequencing Center for Infectious Disease"/>
            <person name="Wu L."/>
            <person name="Ma J."/>
        </authorList>
    </citation>
    <scope>NUCLEOTIDE SEQUENCE [LARGE SCALE GENOMIC DNA]</scope>
    <source>
        <strain evidence="3">CCM 7855</strain>
    </source>
</reference>
<feature type="region of interest" description="Disordered" evidence="1">
    <location>
        <begin position="1"/>
        <end position="24"/>
    </location>
</feature>
<proteinExistence type="predicted"/>
<evidence type="ECO:0000313" key="2">
    <source>
        <dbReference type="EMBL" id="GGF10756.1"/>
    </source>
</evidence>
<name>A0ABQ1U7K2_9NOCA</name>
<dbReference type="Proteomes" id="UP000632454">
    <property type="component" value="Unassembled WGS sequence"/>
</dbReference>
<evidence type="ECO:0000256" key="1">
    <source>
        <dbReference type="SAM" id="MobiDB-lite"/>
    </source>
</evidence>
<evidence type="ECO:0000313" key="3">
    <source>
        <dbReference type="Proteomes" id="UP000632454"/>
    </source>
</evidence>
<comment type="caution">
    <text evidence="2">The sequence shown here is derived from an EMBL/GenBank/DDBJ whole genome shotgun (WGS) entry which is preliminary data.</text>
</comment>
<accession>A0ABQ1U7K2</accession>
<sequence length="62" mass="7027">MSLQRESNVTTLTMGRPRSSITVGASTHVVRRTDDNDERCATRTELKICRSGLTRHVRRQKG</sequence>
<keyword evidence="3" id="KW-1185">Reference proteome</keyword>